<dbReference type="EMBL" id="FOVD01000004">
    <property type="protein sequence ID" value="SFN51518.1"/>
    <property type="molecule type" value="Genomic_DNA"/>
</dbReference>
<proteinExistence type="predicted"/>
<keyword evidence="3" id="KW-1185">Reference proteome</keyword>
<feature type="signal peptide" evidence="1">
    <location>
        <begin position="1"/>
        <end position="18"/>
    </location>
</feature>
<sequence length="179" mass="19675">MKKTISTLCILANVFSNAQILINTTSSSSNHTLSSPSVLIEFSNNANKGLILPWLKGDMPNPVNGTFIFNTVIKKIKVYINNTWIDFTRDASTLNPIDITLQNTPENTKARVIIGNNTSPTEGILVLESSDKAMVLPKIASPHLNIVNPAPGMIVFDTAKELLCLYNGTQWSFIQKDKN</sequence>
<protein>
    <submittedName>
        <fullName evidence="2">Uncharacterized protein</fullName>
    </submittedName>
</protein>
<gene>
    <name evidence="2" type="ORF">SAMN05421594_3102</name>
</gene>
<dbReference type="RefSeq" id="WP_090025253.1">
    <property type="nucleotide sequence ID" value="NZ_FOVD01000004.1"/>
</dbReference>
<reference evidence="3" key="1">
    <citation type="submission" date="2016-10" db="EMBL/GenBank/DDBJ databases">
        <authorList>
            <person name="Varghese N."/>
            <person name="Submissions S."/>
        </authorList>
    </citation>
    <scope>NUCLEOTIDE SEQUENCE [LARGE SCALE GENOMIC DNA]</scope>
    <source>
        <strain evidence="3">DSM 25575</strain>
    </source>
</reference>
<dbReference type="AlphaFoldDB" id="A0A1I4ZMV0"/>
<organism evidence="2 3">
    <name type="scientific">Chryseobacterium oleae</name>
    <dbReference type="NCBI Taxonomy" id="491207"/>
    <lineage>
        <taxon>Bacteria</taxon>
        <taxon>Pseudomonadati</taxon>
        <taxon>Bacteroidota</taxon>
        <taxon>Flavobacteriia</taxon>
        <taxon>Flavobacteriales</taxon>
        <taxon>Weeksellaceae</taxon>
        <taxon>Chryseobacterium group</taxon>
        <taxon>Chryseobacterium</taxon>
    </lineage>
</organism>
<evidence type="ECO:0000256" key="1">
    <source>
        <dbReference type="SAM" id="SignalP"/>
    </source>
</evidence>
<keyword evidence="1" id="KW-0732">Signal</keyword>
<dbReference type="Proteomes" id="UP000198769">
    <property type="component" value="Unassembled WGS sequence"/>
</dbReference>
<accession>A0A1I4ZMV0</accession>
<evidence type="ECO:0000313" key="2">
    <source>
        <dbReference type="EMBL" id="SFN51518.1"/>
    </source>
</evidence>
<feature type="chain" id="PRO_5011739547" evidence="1">
    <location>
        <begin position="19"/>
        <end position="179"/>
    </location>
</feature>
<evidence type="ECO:0000313" key="3">
    <source>
        <dbReference type="Proteomes" id="UP000198769"/>
    </source>
</evidence>
<name>A0A1I4ZMV0_CHROL</name>
<dbReference type="OrthoDB" id="705292at2"/>